<comment type="similarity">
    <text evidence="1">Belongs to the bacterial solute-binding protein 5 family.</text>
</comment>
<protein>
    <submittedName>
        <fullName evidence="5">Glutathione-binding protein GsiB</fullName>
    </submittedName>
</protein>
<sequence>MNFSLTTDRQGLQRLLCAGVFSLLLLAGSMAASARDLVIAIRSEPTSMDPQYHALTSNIQFSQTLFEPLICNDNDLQLKPCLAESWTSDGNVWTIKLRPDVKFSDGSPLTADDVVFTFKRVPLVPNSPSSYVIYTQQITSVEAVDPLTVRITTEKPYPLLPNNLASLQIMSAKAASGAAPEGKTTTQLNAGEGLVGTGPYRFVSWRRGSEIVFERNPHYWGTPPAWDKVTYRFITNPASRIAALLSGDVDLIEDPPTEDLPRLRNNAGIRVVTKASNRVIYAALDQHGEQTPGISGTGNKNPLLDHRVREAMSLALDRKAIVERVMGGIATPAAQLLPYPMFGTSQKLTQIPAADLERAKELLAQAGYAQGFTLILGTPNGRYINDSKVAQTLAAMWSRIGIKTTVDAVAPPVFFKKRDGHEYSAYLAGWSTTTGEMSNTLNALLVTPNIEKGVGTTNRSRYSNPEMDKLVESAATEMDDARRADLLRQANEMAMADFAMLPLHFEQSVWAMKNDIDYPGRVDQMTLAQEVVPVGK</sequence>
<reference evidence="5 6" key="1">
    <citation type="submission" date="2018-01" db="EMBL/GenBank/DDBJ databases">
        <title>Saezia sanguinis gen. nov., sp. nov., in the order Burkholderiales isolated from human blood.</title>
        <authorList>
            <person name="Medina-Pascual M.J."/>
            <person name="Valdezate S."/>
            <person name="Monzon S."/>
            <person name="Cuesta I."/>
            <person name="Carrasco G."/>
            <person name="Villalon P."/>
            <person name="Saez-Nieto J.A."/>
        </authorList>
    </citation>
    <scope>NUCLEOTIDE SEQUENCE [LARGE SCALE GENOMIC DNA]</scope>
    <source>
        <strain evidence="5 6">CNM695-12</strain>
    </source>
</reference>
<evidence type="ECO:0000259" key="4">
    <source>
        <dbReference type="Pfam" id="PF00496"/>
    </source>
</evidence>
<evidence type="ECO:0000256" key="1">
    <source>
        <dbReference type="ARBA" id="ARBA00005695"/>
    </source>
</evidence>
<keyword evidence="6" id="KW-1185">Reference proteome</keyword>
<dbReference type="GO" id="GO:0030288">
    <property type="term" value="C:outer membrane-bounded periplasmic space"/>
    <property type="evidence" value="ECO:0007669"/>
    <property type="project" value="UniProtKB-ARBA"/>
</dbReference>
<dbReference type="InterPro" id="IPR000914">
    <property type="entry name" value="SBP_5_dom"/>
</dbReference>
<organism evidence="5 6">
    <name type="scientific">Saezia sanguinis</name>
    <dbReference type="NCBI Taxonomy" id="1965230"/>
    <lineage>
        <taxon>Bacteria</taxon>
        <taxon>Pseudomonadati</taxon>
        <taxon>Pseudomonadota</taxon>
        <taxon>Betaproteobacteria</taxon>
        <taxon>Burkholderiales</taxon>
        <taxon>Saeziaceae</taxon>
        <taxon>Saezia</taxon>
    </lineage>
</organism>
<evidence type="ECO:0000313" key="5">
    <source>
        <dbReference type="EMBL" id="RUS66313.1"/>
    </source>
</evidence>
<keyword evidence="3" id="KW-0732">Signal</keyword>
<evidence type="ECO:0000256" key="3">
    <source>
        <dbReference type="ARBA" id="ARBA00022729"/>
    </source>
</evidence>
<dbReference type="Pfam" id="PF00496">
    <property type="entry name" value="SBP_bac_5"/>
    <property type="match status" value="1"/>
</dbReference>
<dbReference type="Gene3D" id="3.10.105.10">
    <property type="entry name" value="Dipeptide-binding Protein, Domain 3"/>
    <property type="match status" value="1"/>
</dbReference>
<accession>A0A433SC46</accession>
<proteinExistence type="inferred from homology"/>
<dbReference type="InterPro" id="IPR030678">
    <property type="entry name" value="Peptide/Ni-bd"/>
</dbReference>
<evidence type="ECO:0000256" key="2">
    <source>
        <dbReference type="ARBA" id="ARBA00022448"/>
    </source>
</evidence>
<dbReference type="Gene3D" id="3.40.190.10">
    <property type="entry name" value="Periplasmic binding protein-like II"/>
    <property type="match status" value="1"/>
</dbReference>
<dbReference type="Proteomes" id="UP000286947">
    <property type="component" value="Unassembled WGS sequence"/>
</dbReference>
<dbReference type="AlphaFoldDB" id="A0A433SC46"/>
<dbReference type="GO" id="GO:1904680">
    <property type="term" value="F:peptide transmembrane transporter activity"/>
    <property type="evidence" value="ECO:0007669"/>
    <property type="project" value="TreeGrafter"/>
</dbReference>
<dbReference type="GO" id="GO:0015833">
    <property type="term" value="P:peptide transport"/>
    <property type="evidence" value="ECO:0007669"/>
    <property type="project" value="TreeGrafter"/>
</dbReference>
<dbReference type="PANTHER" id="PTHR30290:SF9">
    <property type="entry name" value="OLIGOPEPTIDE-BINDING PROTEIN APPA"/>
    <property type="match status" value="1"/>
</dbReference>
<dbReference type="EMBL" id="PQSP01000005">
    <property type="protein sequence ID" value="RUS66313.1"/>
    <property type="molecule type" value="Genomic_DNA"/>
</dbReference>
<dbReference type="GO" id="GO:0043190">
    <property type="term" value="C:ATP-binding cassette (ABC) transporter complex"/>
    <property type="evidence" value="ECO:0007669"/>
    <property type="project" value="InterPro"/>
</dbReference>
<feature type="domain" description="Solute-binding protein family 5" evidence="4">
    <location>
        <begin position="78"/>
        <end position="447"/>
    </location>
</feature>
<dbReference type="InterPro" id="IPR039424">
    <property type="entry name" value="SBP_5"/>
</dbReference>
<dbReference type="OrthoDB" id="9801799at2"/>
<dbReference type="PANTHER" id="PTHR30290">
    <property type="entry name" value="PERIPLASMIC BINDING COMPONENT OF ABC TRANSPORTER"/>
    <property type="match status" value="1"/>
</dbReference>
<evidence type="ECO:0000313" key="6">
    <source>
        <dbReference type="Proteomes" id="UP000286947"/>
    </source>
</evidence>
<keyword evidence="2" id="KW-0813">Transport</keyword>
<comment type="caution">
    <text evidence="5">The sequence shown here is derived from an EMBL/GenBank/DDBJ whole genome shotgun (WGS) entry which is preliminary data.</text>
</comment>
<dbReference type="CDD" id="cd08498">
    <property type="entry name" value="PBP2_NikA_DppA_OppA_like_2"/>
    <property type="match status" value="1"/>
</dbReference>
<name>A0A433SC46_9BURK</name>
<dbReference type="RefSeq" id="WP_126980227.1">
    <property type="nucleotide sequence ID" value="NZ_PQSP01000005.1"/>
</dbReference>
<dbReference type="PIRSF" id="PIRSF002741">
    <property type="entry name" value="MppA"/>
    <property type="match status" value="1"/>
</dbReference>
<gene>
    <name evidence="5" type="primary">gsiB_3</name>
    <name evidence="5" type="ORF">CUZ56_02039</name>
</gene>
<dbReference type="Gene3D" id="3.90.76.10">
    <property type="entry name" value="Dipeptide-binding Protein, Domain 1"/>
    <property type="match status" value="1"/>
</dbReference>
<dbReference type="SUPFAM" id="SSF53850">
    <property type="entry name" value="Periplasmic binding protein-like II"/>
    <property type="match status" value="1"/>
</dbReference>